<organism evidence="1">
    <name type="scientific">uncultured Sulfurovum sp</name>
    <dbReference type="NCBI Taxonomy" id="269237"/>
    <lineage>
        <taxon>Bacteria</taxon>
        <taxon>Pseudomonadati</taxon>
        <taxon>Campylobacterota</taxon>
        <taxon>Epsilonproteobacteria</taxon>
        <taxon>Campylobacterales</taxon>
        <taxon>Sulfurovaceae</taxon>
        <taxon>Sulfurovum</taxon>
        <taxon>environmental samples</taxon>
    </lineage>
</organism>
<feature type="non-terminal residue" evidence="1">
    <location>
        <position position="100"/>
    </location>
</feature>
<protein>
    <submittedName>
        <fullName evidence="1">Uncharacterized protein</fullName>
    </submittedName>
</protein>
<dbReference type="EMBL" id="CACVAR010000013">
    <property type="protein sequence ID" value="CAA6798664.1"/>
    <property type="molecule type" value="Genomic_DNA"/>
</dbReference>
<name>A0A6S6S2Y1_9BACT</name>
<evidence type="ECO:0000313" key="1">
    <source>
        <dbReference type="EMBL" id="CAA6798664.1"/>
    </source>
</evidence>
<accession>A0A6S6S2Y1</accession>
<sequence length="100" mass="11304">MKEKELLKAIHKMALLNMDFLNVSIPLSLRPQDLVSSFNGDFNNEKVLKIAILLQSLDDQNSSEYLNIPQSTKDKITLTTLDNLSIEQLNQAIIKMGFTP</sequence>
<proteinExistence type="predicted"/>
<gene>
    <name evidence="1" type="ORF">HELGO_WM69328</name>
</gene>
<dbReference type="AlphaFoldDB" id="A0A6S6S2Y1"/>
<reference evidence="1" key="1">
    <citation type="submission" date="2020-01" db="EMBL/GenBank/DDBJ databases">
        <authorList>
            <person name="Meier V. D."/>
            <person name="Meier V D."/>
        </authorList>
    </citation>
    <scope>NUCLEOTIDE SEQUENCE</scope>
    <source>
        <strain evidence="1">HLG_WM_MAG_03</strain>
    </source>
</reference>